<dbReference type="GO" id="GO:0042283">
    <property type="term" value="F:dolichyl pyrophosphate Glc1Man9GlcNAc2 alpha-1,3-glucosyltransferase activity"/>
    <property type="evidence" value="ECO:0007669"/>
    <property type="project" value="TreeGrafter"/>
</dbReference>
<feature type="transmembrane region" description="Helical" evidence="10">
    <location>
        <begin position="488"/>
        <end position="510"/>
    </location>
</feature>
<protein>
    <recommendedName>
        <fullName evidence="10">Alpha-1,3-glucosyltransferase</fullName>
        <ecNumber evidence="10">2.4.1.-</ecNumber>
    </recommendedName>
</protein>
<dbReference type="EC" id="2.4.1.-" evidence="10"/>
<evidence type="ECO:0000256" key="4">
    <source>
        <dbReference type="ARBA" id="ARBA00022676"/>
    </source>
</evidence>
<comment type="pathway">
    <text evidence="2 10">Protein modification; protein glycosylation.</text>
</comment>
<evidence type="ECO:0000256" key="9">
    <source>
        <dbReference type="ARBA" id="ARBA00023136"/>
    </source>
</evidence>
<organism evidence="11 12">
    <name type="scientific">Petromyzon marinus</name>
    <name type="common">Sea lamprey</name>
    <dbReference type="NCBI Taxonomy" id="7757"/>
    <lineage>
        <taxon>Eukaryota</taxon>
        <taxon>Metazoa</taxon>
        <taxon>Chordata</taxon>
        <taxon>Craniata</taxon>
        <taxon>Vertebrata</taxon>
        <taxon>Cyclostomata</taxon>
        <taxon>Hyperoartia</taxon>
        <taxon>Petromyzontiformes</taxon>
        <taxon>Petromyzontidae</taxon>
        <taxon>Petromyzon</taxon>
    </lineage>
</organism>
<keyword evidence="11" id="KW-1185">Reference proteome</keyword>
<reference evidence="12" key="1">
    <citation type="submission" date="2025-08" db="UniProtKB">
        <authorList>
            <consortium name="RefSeq"/>
        </authorList>
    </citation>
    <scope>IDENTIFICATION</scope>
    <source>
        <tissue evidence="12">Sperm</tissue>
    </source>
</reference>
<name>A0AAJ7UAE5_PETMA</name>
<feature type="transmembrane region" description="Helical" evidence="10">
    <location>
        <begin position="359"/>
        <end position="376"/>
    </location>
</feature>
<dbReference type="PANTHER" id="PTHR12413">
    <property type="entry name" value="DOLICHYL GLYCOSYLTRANSFERASE"/>
    <property type="match status" value="1"/>
</dbReference>
<keyword evidence="6 10" id="KW-0812">Transmembrane</keyword>
<dbReference type="Proteomes" id="UP001318040">
    <property type="component" value="Chromosome 61"/>
</dbReference>
<evidence type="ECO:0000256" key="8">
    <source>
        <dbReference type="ARBA" id="ARBA00022989"/>
    </source>
</evidence>
<keyword evidence="5 10" id="KW-0808">Transferase</keyword>
<feature type="transmembrane region" description="Helical" evidence="10">
    <location>
        <begin position="239"/>
        <end position="260"/>
    </location>
</feature>
<comment type="subcellular location">
    <subcellularLocation>
        <location evidence="1 10">Endoplasmic reticulum membrane</location>
        <topology evidence="1 10">Multi-pass membrane protein</topology>
    </subcellularLocation>
</comment>
<evidence type="ECO:0000313" key="11">
    <source>
        <dbReference type="Proteomes" id="UP001318040"/>
    </source>
</evidence>
<proteinExistence type="inferred from homology"/>
<sequence>MAAPSDTCAFILTVAGITLFKCLLVPAYRSTDFEVHRNWLAITHSLPVSQWYYEDTSEWTLDYPPLFAWLELALSHAARWFDPAMLAVGNVGYASPATVLFQRLSVTATDALFVYAAWECGRCVRGKAKARPGELTPSPGLGLAALLVTNVGLLLVDHIHFQYNGFLSGLMLLSIARLYQGKVYTAAFLFSLLLNFKHIYLYLAPAYGVHMLRTFCFMRSRPDGSVLWRSLSVARLSGLAAIVLSVFACSFGPFIAMGQLPQVLSRLFPFRRGLCHAYWAPNAWALYNAADKALAIAGVRAGLWNGSSLATAAMTGGLVGEAEHAVLPSVPPGATVACTLLAMLPALWALWSRPCGPRHFVRCATLCALASFLFGWHVHEKAILIAILPLTLLAVESREDAETFLILATTGHLSLFPLIFTLPELPIKIGLMLMYTIFSFSTLGSLVCGARERLLGPCAAGYLAGLAALALLVELAFPLSPWRSSMPFLPLLATSCYGAVGVAIAWFRLLRSLGSAHRPRGRDDDRRKAQ</sequence>
<dbReference type="KEGG" id="pmrn:116955685"/>
<feature type="transmembrane region" description="Helical" evidence="10">
    <location>
        <begin position="7"/>
        <end position="28"/>
    </location>
</feature>
<dbReference type="Pfam" id="PF03155">
    <property type="entry name" value="Alg6_Alg8"/>
    <property type="match status" value="1"/>
</dbReference>
<dbReference type="PANTHER" id="PTHR12413:SF2">
    <property type="entry name" value="DOLICHYL PYROPHOSPHATE GLC1MAN9GLCNAC2 ALPHA-1,3-GLUCOSYLTRANSFERASE-RELATED"/>
    <property type="match status" value="1"/>
</dbReference>
<dbReference type="RefSeq" id="XP_032832828.1">
    <property type="nucleotide sequence ID" value="XM_032976937.1"/>
</dbReference>
<evidence type="ECO:0000256" key="1">
    <source>
        <dbReference type="ARBA" id="ARBA00004477"/>
    </source>
</evidence>
<feature type="transmembrane region" description="Helical" evidence="10">
    <location>
        <begin position="429"/>
        <end position="448"/>
    </location>
</feature>
<feature type="transmembrane region" description="Helical" evidence="10">
    <location>
        <begin position="139"/>
        <end position="156"/>
    </location>
</feature>
<feature type="transmembrane region" description="Helical" evidence="10">
    <location>
        <begin position="333"/>
        <end position="352"/>
    </location>
</feature>
<keyword evidence="7 10" id="KW-0256">Endoplasmic reticulum</keyword>
<comment type="similarity">
    <text evidence="3 10">Belongs to the ALG6/ALG8 glucosyltransferase family.</text>
</comment>
<accession>A0AAJ7UAE5</accession>
<evidence type="ECO:0000256" key="5">
    <source>
        <dbReference type="ARBA" id="ARBA00022679"/>
    </source>
</evidence>
<dbReference type="GO" id="GO:0005789">
    <property type="term" value="C:endoplasmic reticulum membrane"/>
    <property type="evidence" value="ECO:0007669"/>
    <property type="project" value="UniProtKB-SubCell"/>
</dbReference>
<evidence type="ECO:0000256" key="3">
    <source>
        <dbReference type="ARBA" id="ARBA00008715"/>
    </source>
</evidence>
<dbReference type="GO" id="GO:0006487">
    <property type="term" value="P:protein N-linked glycosylation"/>
    <property type="evidence" value="ECO:0007669"/>
    <property type="project" value="TreeGrafter"/>
</dbReference>
<keyword evidence="4 10" id="KW-0328">Glycosyltransferase</keyword>
<keyword evidence="8 10" id="KW-1133">Transmembrane helix</keyword>
<evidence type="ECO:0000256" key="6">
    <source>
        <dbReference type="ARBA" id="ARBA00022692"/>
    </source>
</evidence>
<feature type="transmembrane region" description="Helical" evidence="10">
    <location>
        <begin position="460"/>
        <end position="482"/>
    </location>
</feature>
<gene>
    <name evidence="12" type="primary">ALG8</name>
</gene>
<evidence type="ECO:0000256" key="7">
    <source>
        <dbReference type="ARBA" id="ARBA00022824"/>
    </source>
</evidence>
<evidence type="ECO:0000313" key="12">
    <source>
        <dbReference type="RefSeq" id="XP_032832828.1"/>
    </source>
</evidence>
<evidence type="ECO:0000256" key="2">
    <source>
        <dbReference type="ARBA" id="ARBA00004922"/>
    </source>
</evidence>
<keyword evidence="9 10" id="KW-0472">Membrane</keyword>
<dbReference type="InterPro" id="IPR004856">
    <property type="entry name" value="Glyco_trans_ALG6/ALG8"/>
</dbReference>
<dbReference type="CTD" id="79053"/>
<dbReference type="AlphaFoldDB" id="A0AAJ7UAE5"/>
<evidence type="ECO:0000256" key="10">
    <source>
        <dbReference type="RuleBase" id="RU363110"/>
    </source>
</evidence>